<evidence type="ECO:0000256" key="2">
    <source>
        <dbReference type="ARBA" id="ARBA00022448"/>
    </source>
</evidence>
<evidence type="ECO:0000256" key="4">
    <source>
        <dbReference type="ARBA" id="ARBA00022692"/>
    </source>
</evidence>
<keyword evidence="4 8" id="KW-0812">Transmembrane</keyword>
<comment type="caution">
    <text evidence="10">The sequence shown here is derived from an EMBL/GenBank/DDBJ whole genome shotgun (WGS) entry which is preliminary data.</text>
</comment>
<evidence type="ECO:0000256" key="7">
    <source>
        <dbReference type="ARBA" id="ARBA00023136"/>
    </source>
</evidence>
<feature type="transmembrane region" description="Helical" evidence="8">
    <location>
        <begin position="378"/>
        <end position="398"/>
    </location>
</feature>
<evidence type="ECO:0000256" key="1">
    <source>
        <dbReference type="ARBA" id="ARBA00004141"/>
    </source>
</evidence>
<protein>
    <recommendedName>
        <fullName evidence="9">Cation/H+ exchanger transmembrane domain-containing protein</fullName>
    </recommendedName>
</protein>
<dbReference type="AlphaFoldDB" id="A0A0Q0C727"/>
<dbReference type="InterPro" id="IPR050794">
    <property type="entry name" value="CPA2_transporter"/>
</dbReference>
<dbReference type="InterPro" id="IPR038770">
    <property type="entry name" value="Na+/solute_symporter_sf"/>
</dbReference>
<sequence length="413" mass="43857">MTHWMLSLFVVLITALIVGSIAERVGQSRVIGEIASGLLLGASVLGGVSPELFNYLFVGSPGQHLKELAELGVIILMFEVAWHAPASLENIAKKHAPIVIAVAGIVFSFSIGCVLAYVAKPVMAPEKPFFSFILFCGLALSITALPVLVRIIRENTFINKSSGSIALASAVCSDMVAWAGVAVISAMYASGYTSTKQITINGILFLTFIVTSLYVVSPIIRKFKWLDGDRFPAFAQITIAFSYCLLCSEISDSLGFNRVTGAIVAGYTLSRVPGLESNWKKIVGGFSSLALTPVFFAYSGIQASLSLSGSLVVWLLLFFVGSLIGKLGGCYLGARIVGLPKSTSVEVGVLMNTKGLVELVVLNIGLEIGVVNQATYSVLLILALVSTGMTIPVLNWWYKRAGKSQSAPAEAVT</sequence>
<evidence type="ECO:0000256" key="3">
    <source>
        <dbReference type="ARBA" id="ARBA00022449"/>
    </source>
</evidence>
<keyword evidence="5 8" id="KW-1133">Transmembrane helix</keyword>
<dbReference type="PANTHER" id="PTHR32468">
    <property type="entry name" value="CATION/H + ANTIPORTER"/>
    <property type="match status" value="1"/>
</dbReference>
<comment type="subcellular location">
    <subcellularLocation>
        <location evidence="1">Membrane</location>
        <topology evidence="1">Multi-pass membrane protein</topology>
    </subcellularLocation>
</comment>
<evidence type="ECO:0000256" key="6">
    <source>
        <dbReference type="ARBA" id="ARBA00023065"/>
    </source>
</evidence>
<dbReference type="Gene3D" id="1.20.1530.20">
    <property type="match status" value="1"/>
</dbReference>
<accession>A0A0Q0C727</accession>
<evidence type="ECO:0000256" key="8">
    <source>
        <dbReference type="SAM" id="Phobius"/>
    </source>
</evidence>
<gene>
    <name evidence="10" type="ORF">ALQ37_200059</name>
</gene>
<reference evidence="10 11" key="1">
    <citation type="submission" date="2018-08" db="EMBL/GenBank/DDBJ databases">
        <title>Recombination of ecologically and evolutionarily significant loci maintains genetic cohesion in the Pseudomonas syringae species complex.</title>
        <authorList>
            <person name="Dillon M."/>
            <person name="Thakur S."/>
            <person name="Almeida R.N.D."/>
            <person name="Weir B.S."/>
            <person name="Guttman D.S."/>
        </authorList>
    </citation>
    <scope>NUCLEOTIDE SEQUENCE [LARGE SCALE GENOMIC DNA]</scope>
    <source>
        <strain evidence="10 11">ICMP 4388</strain>
    </source>
</reference>
<dbReference type="Pfam" id="PF00999">
    <property type="entry name" value="Na_H_Exchanger"/>
    <property type="match status" value="1"/>
</dbReference>
<keyword evidence="3" id="KW-0050">Antiport</keyword>
<feature type="transmembrane region" description="Helical" evidence="8">
    <location>
        <begin position="98"/>
        <end position="117"/>
    </location>
</feature>
<evidence type="ECO:0000256" key="5">
    <source>
        <dbReference type="ARBA" id="ARBA00022989"/>
    </source>
</evidence>
<organism evidence="10 11">
    <name type="scientific">Pseudomonas syringae pv. aptata</name>
    <dbReference type="NCBI Taxonomy" id="83167"/>
    <lineage>
        <taxon>Bacteria</taxon>
        <taxon>Pseudomonadati</taxon>
        <taxon>Pseudomonadota</taxon>
        <taxon>Gammaproteobacteria</taxon>
        <taxon>Pseudomonadales</taxon>
        <taxon>Pseudomonadaceae</taxon>
        <taxon>Pseudomonas</taxon>
        <taxon>Pseudomonas syringae</taxon>
    </lineage>
</organism>
<dbReference type="InterPro" id="IPR006153">
    <property type="entry name" value="Cation/H_exchanger_TM"/>
</dbReference>
<dbReference type="EMBL" id="RBPX01000005">
    <property type="protein sequence ID" value="RMO73535.1"/>
    <property type="molecule type" value="Genomic_DNA"/>
</dbReference>
<feature type="transmembrane region" description="Helical" evidence="8">
    <location>
        <begin position="313"/>
        <end position="334"/>
    </location>
</feature>
<dbReference type="GO" id="GO:0016020">
    <property type="term" value="C:membrane"/>
    <property type="evidence" value="ECO:0007669"/>
    <property type="project" value="UniProtKB-SubCell"/>
</dbReference>
<name>A0A0Q0C727_PSEAP</name>
<feature type="transmembrane region" description="Helical" evidence="8">
    <location>
        <begin position="129"/>
        <end position="152"/>
    </location>
</feature>
<evidence type="ECO:0000313" key="10">
    <source>
        <dbReference type="EMBL" id="RMO73535.1"/>
    </source>
</evidence>
<feature type="transmembrane region" description="Helical" evidence="8">
    <location>
        <begin position="200"/>
        <end position="220"/>
    </location>
</feature>
<proteinExistence type="predicted"/>
<dbReference type="PANTHER" id="PTHR32468:SF0">
    <property type="entry name" value="K(+)_H(+) ANTIPORTER 1"/>
    <property type="match status" value="1"/>
</dbReference>
<keyword evidence="6" id="KW-0406">Ion transport</keyword>
<keyword evidence="7 8" id="KW-0472">Membrane</keyword>
<evidence type="ECO:0000313" key="11">
    <source>
        <dbReference type="Proteomes" id="UP000274541"/>
    </source>
</evidence>
<dbReference type="GO" id="GO:0015297">
    <property type="term" value="F:antiporter activity"/>
    <property type="evidence" value="ECO:0007669"/>
    <property type="project" value="UniProtKB-KW"/>
</dbReference>
<feature type="transmembrane region" description="Helical" evidence="8">
    <location>
        <begin position="164"/>
        <end position="188"/>
    </location>
</feature>
<dbReference type="GO" id="GO:1902600">
    <property type="term" value="P:proton transmembrane transport"/>
    <property type="evidence" value="ECO:0007669"/>
    <property type="project" value="InterPro"/>
</dbReference>
<dbReference type="Proteomes" id="UP000274541">
    <property type="component" value="Unassembled WGS sequence"/>
</dbReference>
<feature type="transmembrane region" description="Helical" evidence="8">
    <location>
        <begin position="282"/>
        <end position="301"/>
    </location>
</feature>
<feature type="domain" description="Cation/H+ exchanger transmembrane" evidence="9">
    <location>
        <begin position="13"/>
        <end position="394"/>
    </location>
</feature>
<keyword evidence="2" id="KW-0813">Transport</keyword>
<evidence type="ECO:0000259" key="9">
    <source>
        <dbReference type="Pfam" id="PF00999"/>
    </source>
</evidence>